<gene>
    <name evidence="1" type="primary">49</name>
    <name evidence="1" type="ORF">SEA_BUMBLE_49</name>
</gene>
<sequence length="130" mass="14632">MPSREGSGRPRVDRDAVRALLEDCYEPRDIAARLGITERTVLRIRHELGFPVGPAPYRKRVGPEDLVLIETCLQEGFSFAEITKTHGYTYQTLARHFPGRGMSKEEGSALGLAVRQTNQLLRKQRIPALC</sequence>
<dbReference type="Proteomes" id="UP000516407">
    <property type="component" value="Segment"/>
</dbReference>
<accession>A0A7G3V9S5</accession>
<proteinExistence type="predicted"/>
<dbReference type="SUPFAM" id="SSF46689">
    <property type="entry name" value="Homeodomain-like"/>
    <property type="match status" value="1"/>
</dbReference>
<reference evidence="1 2" key="1">
    <citation type="submission" date="2020-05" db="EMBL/GenBank/DDBJ databases">
        <authorList>
            <person name="Bohanan V.A."/>
            <person name="Brazelton B.R."/>
            <person name="Coffey L.M."/>
            <person name="Donovan A.R."/>
            <person name="Gales A.C."/>
            <person name="Glasscock A.J."/>
            <person name="Grill M."/>
            <person name="Harper M.C."/>
            <person name="Hollowell C.E."/>
            <person name="Liu T.Y."/>
            <person name="Mansour C."/>
            <person name="McDowell A.D."/>
            <person name="Miller T.E."/>
            <person name="Nash A.G."/>
            <person name="Seo J."/>
            <person name="Sherman Z.A."/>
            <person name="Albert R.M."/>
            <person name="Ayala A."/>
            <person name="Monti D.L."/>
            <person name="Garlena R.A."/>
            <person name="Russell D.A."/>
            <person name="Pope W.H."/>
            <person name="Jacobs-Sera D."/>
            <person name="Hatfull G.F."/>
        </authorList>
    </citation>
    <scope>NUCLEOTIDE SEQUENCE [LARGE SCALE GENOMIC DNA]</scope>
</reference>
<dbReference type="InterPro" id="IPR009057">
    <property type="entry name" value="Homeodomain-like_sf"/>
</dbReference>
<keyword evidence="2" id="KW-1185">Reference proteome</keyword>
<organism evidence="1 2">
    <name type="scientific">Arthrobacter phage Bumble</name>
    <dbReference type="NCBI Taxonomy" id="2743904"/>
    <lineage>
        <taxon>Viruses</taxon>
        <taxon>Duplodnaviria</taxon>
        <taxon>Heunggongvirae</taxon>
        <taxon>Uroviricota</taxon>
        <taxon>Caudoviricetes</taxon>
        <taxon>Berryhillviridae</taxon>
        <taxon>Altadenavirus</taxon>
        <taxon>Altadenavirus bumble</taxon>
    </lineage>
</organism>
<evidence type="ECO:0000313" key="1">
    <source>
        <dbReference type="EMBL" id="QKY79815.1"/>
    </source>
</evidence>
<protein>
    <submittedName>
        <fullName evidence="1">Helix-turn-helix DNA binding domain protein</fullName>
    </submittedName>
</protein>
<dbReference type="EMBL" id="MT498055">
    <property type="protein sequence ID" value="QKY79815.1"/>
    <property type="molecule type" value="Genomic_DNA"/>
</dbReference>
<name>A0A7G3V9S5_9CAUD</name>
<evidence type="ECO:0000313" key="2">
    <source>
        <dbReference type="Proteomes" id="UP000516407"/>
    </source>
</evidence>